<dbReference type="Proteomes" id="UP000002207">
    <property type="component" value="Chromosome"/>
</dbReference>
<organism evidence="3 4">
    <name type="scientific">Acidobacterium capsulatum (strain ATCC 51196 / DSM 11244 / BCRC 80197 / JCM 7670 / NBRC 15755 / NCIMB 13165 / 161)</name>
    <dbReference type="NCBI Taxonomy" id="240015"/>
    <lineage>
        <taxon>Bacteria</taxon>
        <taxon>Pseudomonadati</taxon>
        <taxon>Acidobacteriota</taxon>
        <taxon>Terriglobia</taxon>
        <taxon>Terriglobales</taxon>
        <taxon>Acidobacteriaceae</taxon>
        <taxon>Acidobacterium</taxon>
    </lineage>
</organism>
<evidence type="ECO:0000259" key="1">
    <source>
        <dbReference type="Pfam" id="PF09722"/>
    </source>
</evidence>
<dbReference type="GO" id="GO:0003677">
    <property type="term" value="F:DNA binding"/>
    <property type="evidence" value="ECO:0007669"/>
    <property type="project" value="InterPro"/>
</dbReference>
<dbReference type="KEGG" id="aca:ACP_3543"/>
<gene>
    <name evidence="3" type="ordered locus">ACP_3543</name>
</gene>
<dbReference type="AlphaFoldDB" id="C1F7H6"/>
<dbReference type="HOGENOM" id="CLU_109353_6_0_0"/>
<dbReference type="NCBIfam" id="TIGR02293">
    <property type="entry name" value="TAS_TIGR02293"/>
    <property type="match status" value="1"/>
</dbReference>
<evidence type="ECO:0000313" key="3">
    <source>
        <dbReference type="EMBL" id="ACO34472.1"/>
    </source>
</evidence>
<dbReference type="InterPro" id="IPR046847">
    <property type="entry name" value="Xre-like_HTH"/>
</dbReference>
<reference evidence="3 4" key="1">
    <citation type="journal article" date="2009" name="Appl. Environ. Microbiol.">
        <title>Three genomes from the phylum Acidobacteria provide insight into the lifestyles of these microorganisms in soils.</title>
        <authorList>
            <person name="Ward N.L."/>
            <person name="Challacombe J.F."/>
            <person name="Janssen P.H."/>
            <person name="Henrissat B."/>
            <person name="Coutinho P.M."/>
            <person name="Wu M."/>
            <person name="Xie G."/>
            <person name="Haft D.H."/>
            <person name="Sait M."/>
            <person name="Badger J."/>
            <person name="Barabote R.D."/>
            <person name="Bradley B."/>
            <person name="Brettin T.S."/>
            <person name="Brinkac L.M."/>
            <person name="Bruce D."/>
            <person name="Creasy T."/>
            <person name="Daugherty S.C."/>
            <person name="Davidsen T.M."/>
            <person name="DeBoy R.T."/>
            <person name="Detter J.C."/>
            <person name="Dodson R.J."/>
            <person name="Durkin A.S."/>
            <person name="Ganapathy A."/>
            <person name="Gwinn-Giglio M."/>
            <person name="Han C.S."/>
            <person name="Khouri H."/>
            <person name="Kiss H."/>
            <person name="Kothari S.P."/>
            <person name="Madupu R."/>
            <person name="Nelson K.E."/>
            <person name="Nelson W.C."/>
            <person name="Paulsen I."/>
            <person name="Penn K."/>
            <person name="Ren Q."/>
            <person name="Rosovitz M.J."/>
            <person name="Selengut J.D."/>
            <person name="Shrivastava S."/>
            <person name="Sullivan S.A."/>
            <person name="Tapia R."/>
            <person name="Thompson L.S."/>
            <person name="Watkins K.L."/>
            <person name="Yang Q."/>
            <person name="Yu C."/>
            <person name="Zafar N."/>
            <person name="Zhou L."/>
            <person name="Kuske C.R."/>
        </authorList>
    </citation>
    <scope>NUCLEOTIDE SEQUENCE [LARGE SCALE GENOMIC DNA]</scope>
    <source>
        <strain evidence="4">ATCC 51196 / DSM 11244 / BCRC 80197 / JCM 7670 / NBRC 15755 / NCIMB 13165 / 161</strain>
    </source>
</reference>
<dbReference type="eggNOG" id="COG5642">
    <property type="taxonomic scope" value="Bacteria"/>
</dbReference>
<protein>
    <submittedName>
        <fullName evidence="3">Uncharacterized protein</fullName>
    </submittedName>
</protein>
<evidence type="ECO:0000313" key="4">
    <source>
        <dbReference type="Proteomes" id="UP000002207"/>
    </source>
</evidence>
<dbReference type="STRING" id="240015.ACP_3543"/>
<name>C1F7H6_ACIC5</name>
<dbReference type="Pfam" id="PF20432">
    <property type="entry name" value="Xre-like-HTH"/>
    <property type="match status" value="1"/>
</dbReference>
<accession>C1F7H6</accession>
<proteinExistence type="predicted"/>
<feature type="domain" description="Antitoxin Xre/MbcA/ParS-like toxin-binding" evidence="1">
    <location>
        <begin position="103"/>
        <end position="153"/>
    </location>
</feature>
<sequence length="156" mass="17441">MRPAPKGRREAPIMVKPDQIAEVMGGTAILGHTIHSLRDLELTVSTGLPKRALRLAVERVYPARSDARRALFRVVPEATYKRRTRLSPAESERTERLARVIAAAEHVWGARDSAREWLTRPHPELGDRTPLDAALSEVGARQVEELLDRILYGIPA</sequence>
<evidence type="ECO:0000259" key="2">
    <source>
        <dbReference type="Pfam" id="PF20432"/>
    </source>
</evidence>
<feature type="domain" description="Antitoxin Xre-like helix-turn-helix" evidence="2">
    <location>
        <begin position="41"/>
        <end position="99"/>
    </location>
</feature>
<dbReference type="EMBL" id="CP001472">
    <property type="protein sequence ID" value="ACO34472.1"/>
    <property type="molecule type" value="Genomic_DNA"/>
</dbReference>
<dbReference type="InParanoid" id="C1F7H6"/>
<dbReference type="Pfam" id="PF09722">
    <property type="entry name" value="Xre_MbcA_ParS_C"/>
    <property type="match status" value="1"/>
</dbReference>
<keyword evidence="4" id="KW-1185">Reference proteome</keyword>
<dbReference type="InterPro" id="IPR024467">
    <property type="entry name" value="Xre/MbcA/ParS-like_toxin-bd"/>
</dbReference>
<dbReference type="InterPro" id="IPR011979">
    <property type="entry name" value="Antitox_Xre"/>
</dbReference>